<organism evidence="2 3">
    <name type="scientific">Shivajiella indica</name>
    <dbReference type="NCBI Taxonomy" id="872115"/>
    <lineage>
        <taxon>Bacteria</taxon>
        <taxon>Pseudomonadati</taxon>
        <taxon>Bacteroidota</taxon>
        <taxon>Cytophagia</taxon>
        <taxon>Cytophagales</taxon>
        <taxon>Cyclobacteriaceae</taxon>
        <taxon>Shivajiella</taxon>
    </lineage>
</organism>
<sequence length="190" mass="21981">MNGFKLYMILLGAKPLGRNTEQHDVFFGIARELKDLASDIRDFWPNARKSLHIDAWREVNYVNGYQIKILPKQTEGHIHDDRNKNKLFFINLGGYKIGEFEEFHYKMLTVDINKAKAISQAKQTAFYKHIGFKGAPSHIDDKYGVDVDDLCEVQEILNEKFKAKYCISISRSASPEEDELHLGYLLLNKL</sequence>
<evidence type="ECO:0000313" key="3">
    <source>
        <dbReference type="Proteomes" id="UP001597414"/>
    </source>
</evidence>
<dbReference type="EMBL" id="JBHUIV010000010">
    <property type="protein sequence ID" value="MFD2200888.1"/>
    <property type="molecule type" value="Genomic_DNA"/>
</dbReference>
<evidence type="ECO:0000259" key="1">
    <source>
        <dbReference type="Pfam" id="PF07566"/>
    </source>
</evidence>
<evidence type="ECO:0000313" key="2">
    <source>
        <dbReference type="EMBL" id="MFD2200888.1"/>
    </source>
</evidence>
<dbReference type="RefSeq" id="WP_380800765.1">
    <property type="nucleotide sequence ID" value="NZ_JBHUIV010000010.1"/>
</dbReference>
<name>A0ABW5B4Y0_9BACT</name>
<gene>
    <name evidence="2" type="ORF">ACFSKV_04870</name>
</gene>
<dbReference type="Pfam" id="PF07566">
    <property type="entry name" value="DUF1543"/>
    <property type="match status" value="1"/>
</dbReference>
<protein>
    <submittedName>
        <fullName evidence="2">DUF1543 domain-containing protein</fullName>
    </submittedName>
</protein>
<comment type="caution">
    <text evidence="2">The sequence shown here is derived from an EMBL/GenBank/DDBJ whole genome shotgun (WGS) entry which is preliminary data.</text>
</comment>
<accession>A0ABW5B4Y0</accession>
<dbReference type="Proteomes" id="UP001597414">
    <property type="component" value="Unassembled WGS sequence"/>
</dbReference>
<reference evidence="3" key="1">
    <citation type="journal article" date="2019" name="Int. J. Syst. Evol. Microbiol.">
        <title>The Global Catalogue of Microorganisms (GCM) 10K type strain sequencing project: providing services to taxonomists for standard genome sequencing and annotation.</title>
        <authorList>
            <consortium name="The Broad Institute Genomics Platform"/>
            <consortium name="The Broad Institute Genome Sequencing Center for Infectious Disease"/>
            <person name="Wu L."/>
            <person name="Ma J."/>
        </authorList>
    </citation>
    <scope>NUCLEOTIDE SEQUENCE [LARGE SCALE GENOMIC DNA]</scope>
    <source>
        <strain evidence="3">KCTC 19812</strain>
    </source>
</reference>
<proteinExistence type="predicted"/>
<dbReference type="Gene3D" id="3.10.20.10">
    <property type="match status" value="2"/>
</dbReference>
<feature type="domain" description="DUF1543" evidence="1">
    <location>
        <begin position="18"/>
        <end position="68"/>
    </location>
</feature>
<keyword evidence="3" id="KW-1185">Reference proteome</keyword>
<dbReference type="InterPro" id="IPR011440">
    <property type="entry name" value="DUF1543"/>
</dbReference>